<evidence type="ECO:0000313" key="2">
    <source>
        <dbReference type="Proteomes" id="UP000625247"/>
    </source>
</evidence>
<gene>
    <name evidence="1" type="ORF">IFT62_21240</name>
</gene>
<name>A0ABR9AC99_9PSED</name>
<reference evidence="1 2" key="1">
    <citation type="journal article" date="2020" name="FEMS Microbiol. Ecol.">
        <title>Temporal dynamics of bacterial communities during seed development and maturation.</title>
        <authorList>
            <person name="Chesneau G."/>
            <person name="Torres-Cortes G."/>
            <person name="Briand M."/>
            <person name="Darrasse A."/>
            <person name="Preveaux A."/>
            <person name="Marais C."/>
            <person name="Jacques M.A."/>
            <person name="Shade A."/>
            <person name="Barret M."/>
        </authorList>
    </citation>
    <scope>NUCLEOTIDE SEQUENCE [LARGE SCALE GENOMIC DNA]</scope>
    <source>
        <strain evidence="1 2">CFBP13723</strain>
    </source>
</reference>
<protein>
    <submittedName>
        <fullName evidence="1">Uncharacterized protein</fullName>
    </submittedName>
</protein>
<dbReference type="Proteomes" id="UP000625247">
    <property type="component" value="Unassembled WGS sequence"/>
</dbReference>
<dbReference type="RefSeq" id="WP_191945600.1">
    <property type="nucleotide sequence ID" value="NZ_JACYNP010000011.1"/>
</dbReference>
<sequence>MRLIYSQSSGLEHFFFGQGREEVRKVIGLPYKVFPKSEFSENSIDAFGEGVMQVWYNRSNELVGLEVYLPNAFFYYNGKQILGLSIEDVESFFVAEGVYFEVEKDKTGINVNQNSVRLYAPDMNDLGGRATVESIYVGFK</sequence>
<accession>A0ABR9AC99</accession>
<organism evidence="1 2">
    <name type="scientific">Pseudomonas lutea</name>
    <dbReference type="NCBI Taxonomy" id="243924"/>
    <lineage>
        <taxon>Bacteria</taxon>
        <taxon>Pseudomonadati</taxon>
        <taxon>Pseudomonadota</taxon>
        <taxon>Gammaproteobacteria</taxon>
        <taxon>Pseudomonadales</taxon>
        <taxon>Pseudomonadaceae</taxon>
        <taxon>Pseudomonas</taxon>
    </lineage>
</organism>
<proteinExistence type="predicted"/>
<comment type="caution">
    <text evidence="1">The sequence shown here is derived from an EMBL/GenBank/DDBJ whole genome shotgun (WGS) entry which is preliminary data.</text>
</comment>
<evidence type="ECO:0000313" key="1">
    <source>
        <dbReference type="EMBL" id="MBD8123734.1"/>
    </source>
</evidence>
<dbReference type="EMBL" id="JACYNP010000011">
    <property type="protein sequence ID" value="MBD8123734.1"/>
    <property type="molecule type" value="Genomic_DNA"/>
</dbReference>
<keyword evidence="2" id="KW-1185">Reference proteome</keyword>